<evidence type="ECO:0000256" key="8">
    <source>
        <dbReference type="ARBA" id="ARBA00023237"/>
    </source>
</evidence>
<feature type="chain" id="PRO_5046460965" evidence="9">
    <location>
        <begin position="40"/>
        <end position="562"/>
    </location>
</feature>
<evidence type="ECO:0000256" key="4">
    <source>
        <dbReference type="ARBA" id="ARBA00022452"/>
    </source>
</evidence>
<evidence type="ECO:0000256" key="1">
    <source>
        <dbReference type="ARBA" id="ARBA00004442"/>
    </source>
</evidence>
<dbReference type="InterPro" id="IPR051544">
    <property type="entry name" value="TPS_OM_transporter"/>
</dbReference>
<comment type="caution">
    <text evidence="11">The sequence shown here is derived from an EMBL/GenBank/DDBJ whole genome shotgun (WGS) entry which is preliminary data.</text>
</comment>
<evidence type="ECO:0000256" key="9">
    <source>
        <dbReference type="SAM" id="SignalP"/>
    </source>
</evidence>
<dbReference type="Gene3D" id="3.10.20.310">
    <property type="entry name" value="membrane protein fhac"/>
    <property type="match status" value="1"/>
</dbReference>
<keyword evidence="3" id="KW-0813">Transport</keyword>
<dbReference type="Proteomes" id="UP000025748">
    <property type="component" value="Unassembled WGS sequence"/>
</dbReference>
<proteinExistence type="inferred from homology"/>
<dbReference type="InterPro" id="IPR034746">
    <property type="entry name" value="POTRA"/>
</dbReference>
<sequence>MAMNTVHLIAHIMKLVSSQFRPRPLLAALAALLPVMAAAQQLPNAGRILQEQQQAEPPVPAASPDLNMSSPIPDTVAPGGAKARVDGIELSGNQVFTQAQLLARLGGYQGREYDLAGLQGLANQLTRYYHDAGYPFARVYLPAQSLDKGIVRMQVLEGRYGRVTAEGDTRAQGYLSGLKPGEVIESAPLERAALLLSDLPGVNISPIMRPGQELGTGDLAVDVRRGERVTGSVGLDNQGNRYTGQFRANASLAINSPFMLGDQIALRAQQTSENMTFGDVGYSLPLGTSGLRGRVGYGYTNYELGKEFSDLDAHGTAKVASAGLSYPLLRSQSRNLTVGVDFLHKQLRDEYRAAELTLDKFTNSVPVSAQFDVRDSLGGGGVTYGALTWTPGTLKLKGGQAEADALTAKSDGRYNKLNLDIARLQSLAPKWTLYGRFSGQWTDDNLDSSEDFGLGGPAGVRAYPVGEGYGDRGWLAQVEVRYAVGPVSPFVFYDAGRVQINAHPWMAGENFRRIAGTGVGARLNLGGWRAEATVAWRTDGGAPQSDSKDRKPMFWLTAQYAF</sequence>
<dbReference type="InterPro" id="IPR013686">
    <property type="entry name" value="Polypept-transport_assoc_ShlB"/>
</dbReference>
<evidence type="ECO:0000256" key="7">
    <source>
        <dbReference type="ARBA" id="ARBA00023136"/>
    </source>
</evidence>
<evidence type="ECO:0000256" key="5">
    <source>
        <dbReference type="ARBA" id="ARBA00022692"/>
    </source>
</evidence>
<keyword evidence="9" id="KW-0732">Signal</keyword>
<evidence type="ECO:0000256" key="6">
    <source>
        <dbReference type="ARBA" id="ARBA00022927"/>
    </source>
</evidence>
<name>A0ABR4R0Z2_9BORD</name>
<keyword evidence="4" id="KW-1134">Transmembrane beta strand</keyword>
<keyword evidence="8" id="KW-0998">Cell outer membrane</keyword>
<evidence type="ECO:0000259" key="10">
    <source>
        <dbReference type="PROSITE" id="PS51779"/>
    </source>
</evidence>
<keyword evidence="7" id="KW-0472">Membrane</keyword>
<comment type="similarity">
    <text evidence="2">Belongs to the TPS (TC 1.B.20) family.</text>
</comment>
<dbReference type="PANTHER" id="PTHR34597:SF1">
    <property type="entry name" value="HEME_HEMOPEXIN TRANSPORTER PROTEIN HUXB"/>
    <property type="match status" value="1"/>
</dbReference>
<dbReference type="Pfam" id="PF03865">
    <property type="entry name" value="ShlB"/>
    <property type="match status" value="1"/>
</dbReference>
<gene>
    <name evidence="11" type="ORF">L544_3579</name>
</gene>
<comment type="subcellular location">
    <subcellularLocation>
        <location evidence="1">Cell outer membrane</location>
    </subcellularLocation>
</comment>
<evidence type="ECO:0000313" key="11">
    <source>
        <dbReference type="EMBL" id="KCB23855.1"/>
    </source>
</evidence>
<keyword evidence="6" id="KW-0653">Protein transport</keyword>
<reference evidence="11 12" key="1">
    <citation type="submission" date="2014-03" db="EMBL/GenBank/DDBJ databases">
        <title>Genome sequence of Bordetella hinzii.</title>
        <authorList>
            <person name="Register K."/>
            <person name="Harvill E."/>
            <person name="Goodfield L.L."/>
            <person name="Ivanov Y.V."/>
            <person name="Meyer J.A."/>
            <person name="Muse S.J."/>
            <person name="Jacobs N."/>
            <person name="Bendor L."/>
            <person name="Smallridge W.E."/>
            <person name="Brinkac L.M."/>
            <person name="Sanka R."/>
            <person name="Kim M."/>
            <person name="Losada L."/>
        </authorList>
    </citation>
    <scope>NUCLEOTIDE SEQUENCE [LARGE SCALE GENOMIC DNA]</scope>
    <source>
        <strain evidence="11 12">OH87 BAL007II</strain>
    </source>
</reference>
<dbReference type="Pfam" id="PF08479">
    <property type="entry name" value="POTRA_2"/>
    <property type="match status" value="1"/>
</dbReference>
<keyword evidence="12" id="KW-1185">Reference proteome</keyword>
<dbReference type="Gene3D" id="2.40.160.50">
    <property type="entry name" value="membrane protein fhac: a member of the omp85/tpsb transporter family"/>
    <property type="match status" value="1"/>
</dbReference>
<dbReference type="EMBL" id="JHEM01000017">
    <property type="protein sequence ID" value="KCB23855.1"/>
    <property type="molecule type" value="Genomic_DNA"/>
</dbReference>
<organism evidence="11 12">
    <name type="scientific">Bordetella hinzii OH87 BAL007II</name>
    <dbReference type="NCBI Taxonomy" id="1331262"/>
    <lineage>
        <taxon>Bacteria</taxon>
        <taxon>Pseudomonadati</taxon>
        <taxon>Pseudomonadota</taxon>
        <taxon>Betaproteobacteria</taxon>
        <taxon>Burkholderiales</taxon>
        <taxon>Alcaligenaceae</taxon>
        <taxon>Bordetella</taxon>
    </lineage>
</organism>
<evidence type="ECO:0000313" key="12">
    <source>
        <dbReference type="Proteomes" id="UP000025748"/>
    </source>
</evidence>
<evidence type="ECO:0000256" key="2">
    <source>
        <dbReference type="ARBA" id="ARBA00009055"/>
    </source>
</evidence>
<keyword evidence="5" id="KW-0812">Transmembrane</keyword>
<accession>A0ABR4R0Z2</accession>
<feature type="signal peptide" evidence="9">
    <location>
        <begin position="1"/>
        <end position="39"/>
    </location>
</feature>
<dbReference type="PANTHER" id="PTHR34597">
    <property type="entry name" value="SLR1661 PROTEIN"/>
    <property type="match status" value="1"/>
</dbReference>
<evidence type="ECO:0000256" key="3">
    <source>
        <dbReference type="ARBA" id="ARBA00022448"/>
    </source>
</evidence>
<feature type="domain" description="POTRA" evidence="10">
    <location>
        <begin position="83"/>
        <end position="158"/>
    </location>
</feature>
<protein>
    <submittedName>
        <fullName evidence="11">POTRA domain protein, ShlB-type</fullName>
    </submittedName>
</protein>
<dbReference type="PROSITE" id="PS51779">
    <property type="entry name" value="POTRA"/>
    <property type="match status" value="1"/>
</dbReference>
<dbReference type="InterPro" id="IPR005565">
    <property type="entry name" value="Hemolysn_activator_HlyB_C"/>
</dbReference>